<dbReference type="AlphaFoldDB" id="A0AA38VGT2"/>
<evidence type="ECO:0008006" key="3">
    <source>
        <dbReference type="Google" id="ProtNLM"/>
    </source>
</evidence>
<accession>A0AA38VGT2</accession>
<gene>
    <name evidence="1" type="ORF">NKR23_g3662</name>
</gene>
<dbReference type="Gene3D" id="3.10.450.50">
    <property type="match status" value="1"/>
</dbReference>
<dbReference type="Proteomes" id="UP001174694">
    <property type="component" value="Unassembled WGS sequence"/>
</dbReference>
<proteinExistence type="predicted"/>
<organism evidence="1 2">
    <name type="scientific">Pleurostoma richardsiae</name>
    <dbReference type="NCBI Taxonomy" id="41990"/>
    <lineage>
        <taxon>Eukaryota</taxon>
        <taxon>Fungi</taxon>
        <taxon>Dikarya</taxon>
        <taxon>Ascomycota</taxon>
        <taxon>Pezizomycotina</taxon>
        <taxon>Sordariomycetes</taxon>
        <taxon>Sordariomycetidae</taxon>
        <taxon>Calosphaeriales</taxon>
        <taxon>Pleurostomataceae</taxon>
        <taxon>Pleurostoma</taxon>
    </lineage>
</organism>
<keyword evidence="2" id="KW-1185">Reference proteome</keyword>
<dbReference type="SUPFAM" id="SSF54427">
    <property type="entry name" value="NTF2-like"/>
    <property type="match status" value="1"/>
</dbReference>
<protein>
    <recommendedName>
        <fullName evidence="3">SnoaL-like domain-containing protein</fullName>
    </recommendedName>
</protein>
<name>A0AA38VGT2_9PEZI</name>
<evidence type="ECO:0000313" key="2">
    <source>
        <dbReference type="Proteomes" id="UP001174694"/>
    </source>
</evidence>
<evidence type="ECO:0000313" key="1">
    <source>
        <dbReference type="EMBL" id="KAJ9150394.1"/>
    </source>
</evidence>
<reference evidence="1" key="1">
    <citation type="submission" date="2022-07" db="EMBL/GenBank/DDBJ databases">
        <title>Fungi with potential for degradation of polypropylene.</title>
        <authorList>
            <person name="Gostincar C."/>
        </authorList>
    </citation>
    <scope>NUCLEOTIDE SEQUENCE</scope>
    <source>
        <strain evidence="1">EXF-13308</strain>
    </source>
</reference>
<dbReference type="InterPro" id="IPR032710">
    <property type="entry name" value="NTF2-like_dom_sf"/>
</dbReference>
<comment type="caution">
    <text evidence="1">The sequence shown here is derived from an EMBL/GenBank/DDBJ whole genome shotgun (WGS) entry which is preliminary data.</text>
</comment>
<sequence length="132" mass="14967">MEAPASSYTTDYASKRDTYQAALMSLFSGKPENTEEDLSKLFPPTFTQRDDDVTRDFPAFVAHIRFLREILPSVTLTVTQFLRDGTQLAERHTSSTTRPDGTVVEAETFQFAEVAEDGRIAWIVETVRRAER</sequence>
<dbReference type="EMBL" id="JANBVO010000008">
    <property type="protein sequence ID" value="KAJ9150394.1"/>
    <property type="molecule type" value="Genomic_DNA"/>
</dbReference>